<dbReference type="RefSeq" id="WP_089372371.1">
    <property type="nucleotide sequence ID" value="NZ_BMEP01000006.1"/>
</dbReference>
<proteinExistence type="predicted"/>
<dbReference type="Pfam" id="PF02190">
    <property type="entry name" value="LON_substr_bdg"/>
    <property type="match status" value="1"/>
</dbReference>
<evidence type="ECO:0000259" key="1">
    <source>
        <dbReference type="SMART" id="SM00464"/>
    </source>
</evidence>
<dbReference type="SUPFAM" id="SSF88697">
    <property type="entry name" value="PUA domain-like"/>
    <property type="match status" value="1"/>
</dbReference>
<dbReference type="InterPro" id="IPR046336">
    <property type="entry name" value="Lon_prtase_N_sf"/>
</dbReference>
<name>A0A239AST2_9FLAO</name>
<accession>A0A239AST2</accession>
<sequence>MIATLPMFPLELVAFPGEELPLHIFELRYQQLLEDCEEEKVTFGIPTYINKRLEYGTEMELLKVVKRYPTGASDIICKGIRVFKLVDFYNRLDDRLYAGGTVQFYNEIKDGTEALRKQFVQLLTSFYKELEIPTPVVDPETITSYTLSHKMGLTITQEYELLQISSEKERYEYLIQHLTIVLPTIRSVNRTKEVIKMNGHFKNFDPLDFENL</sequence>
<organism evidence="2 3">
    <name type="scientific">Dokdonia pacifica</name>
    <dbReference type="NCBI Taxonomy" id="1627892"/>
    <lineage>
        <taxon>Bacteria</taxon>
        <taxon>Pseudomonadati</taxon>
        <taxon>Bacteroidota</taxon>
        <taxon>Flavobacteriia</taxon>
        <taxon>Flavobacteriales</taxon>
        <taxon>Flavobacteriaceae</taxon>
        <taxon>Dokdonia</taxon>
    </lineage>
</organism>
<protein>
    <recommendedName>
        <fullName evidence="1">Lon N-terminal domain-containing protein</fullName>
    </recommendedName>
</protein>
<dbReference type="InterPro" id="IPR015947">
    <property type="entry name" value="PUA-like_sf"/>
</dbReference>
<dbReference type="OrthoDB" id="25394at2"/>
<evidence type="ECO:0000313" key="2">
    <source>
        <dbReference type="EMBL" id="SNR98687.1"/>
    </source>
</evidence>
<gene>
    <name evidence="2" type="ORF">SAMN06265376_105114</name>
</gene>
<dbReference type="InterPro" id="IPR003111">
    <property type="entry name" value="Lon_prtase_N"/>
</dbReference>
<reference evidence="2 3" key="1">
    <citation type="submission" date="2017-06" db="EMBL/GenBank/DDBJ databases">
        <authorList>
            <person name="Kim H.J."/>
            <person name="Triplett B.A."/>
        </authorList>
    </citation>
    <scope>NUCLEOTIDE SEQUENCE [LARGE SCALE GENOMIC DNA]</scope>
    <source>
        <strain evidence="2 3">DSM 25597</strain>
    </source>
</reference>
<dbReference type="AlphaFoldDB" id="A0A239AST2"/>
<keyword evidence="3" id="KW-1185">Reference proteome</keyword>
<evidence type="ECO:0000313" key="3">
    <source>
        <dbReference type="Proteomes" id="UP000198379"/>
    </source>
</evidence>
<feature type="domain" description="Lon N-terminal" evidence="1">
    <location>
        <begin position="4"/>
        <end position="180"/>
    </location>
</feature>
<dbReference type="Gene3D" id="2.30.130.40">
    <property type="entry name" value="LON domain-like"/>
    <property type="match status" value="1"/>
</dbReference>
<dbReference type="EMBL" id="FZNY01000005">
    <property type="protein sequence ID" value="SNR98687.1"/>
    <property type="molecule type" value="Genomic_DNA"/>
</dbReference>
<dbReference type="Proteomes" id="UP000198379">
    <property type="component" value="Unassembled WGS sequence"/>
</dbReference>
<dbReference type="SMART" id="SM00464">
    <property type="entry name" value="LON"/>
    <property type="match status" value="1"/>
</dbReference>